<dbReference type="PANTHER" id="PTHR31973:SF195">
    <property type="entry name" value="MUDR FAMILY TRANSPOSASE"/>
    <property type="match status" value="1"/>
</dbReference>
<feature type="domain" description="Transposase MuDR plant" evidence="2">
    <location>
        <begin position="170"/>
        <end position="233"/>
    </location>
</feature>
<reference evidence="3" key="2">
    <citation type="submission" date="2005-04" db="EMBL/GenBank/DDBJ databases">
        <authorList>
            <person name="Buell C.R."/>
            <person name="Wing R.A."/>
            <person name="McCombie W.A."/>
            <person name="Ouyang S."/>
        </authorList>
    </citation>
    <scope>NUCLEOTIDE SEQUENCE</scope>
</reference>
<evidence type="ECO:0000313" key="3">
    <source>
        <dbReference type="EMBL" id="ABA97953.1"/>
    </source>
</evidence>
<dbReference type="InterPro" id="IPR004332">
    <property type="entry name" value="Transposase_MuDR"/>
</dbReference>
<gene>
    <name evidence="3" type="ordered locus">LOC_Os12g23880</name>
</gene>
<dbReference type="EMBL" id="DP000011">
    <property type="protein sequence ID" value="ABA97953.1"/>
    <property type="molecule type" value="Genomic_DNA"/>
</dbReference>
<feature type="region of interest" description="Disordered" evidence="1">
    <location>
        <begin position="113"/>
        <end position="135"/>
    </location>
</feature>
<dbReference type="Pfam" id="PF03108">
    <property type="entry name" value="DBD_Tnp_Mut"/>
    <property type="match status" value="1"/>
</dbReference>
<reference evidence="3" key="1">
    <citation type="journal article" date="2005" name="BMC Biol.">
        <title>The sequence of rice chromosomes 11 and 12, rich in disease resistance genes and recent gene duplications.</title>
        <authorList>
            <consortium name="The rice chromosomes 11 and 12 sequencing consortia"/>
        </authorList>
    </citation>
    <scope>NUCLEOTIDE SEQUENCE [LARGE SCALE GENOMIC DNA]</scope>
</reference>
<dbReference type="AlphaFoldDB" id="Q2QSJ6"/>
<evidence type="ECO:0000256" key="1">
    <source>
        <dbReference type="SAM" id="MobiDB-lite"/>
    </source>
</evidence>
<organism evidence="3">
    <name type="scientific">Oryza sativa subsp. japonica</name>
    <name type="common">Rice</name>
    <dbReference type="NCBI Taxonomy" id="39947"/>
    <lineage>
        <taxon>Eukaryota</taxon>
        <taxon>Viridiplantae</taxon>
        <taxon>Streptophyta</taxon>
        <taxon>Embryophyta</taxon>
        <taxon>Tracheophyta</taxon>
        <taxon>Spermatophyta</taxon>
        <taxon>Magnoliopsida</taxon>
        <taxon>Liliopsida</taxon>
        <taxon>Poales</taxon>
        <taxon>Poaceae</taxon>
        <taxon>BOP clade</taxon>
        <taxon>Oryzoideae</taxon>
        <taxon>Oryzeae</taxon>
        <taxon>Oryzinae</taxon>
        <taxon>Oryza</taxon>
        <taxon>Oryza sativa</taxon>
    </lineage>
</organism>
<sequence>MVTCSAWAHDDMVTYCGVVSCGYSAPGLEWYIPGLEIDLYSRVWLFRVVGPVQHGEPAGSPVLDVPYVATNVVDWDSLDILARNDEEGWLDIVGDDKFYELLGLRAEDEQAEMARQAGGNGGQAAGGDGAEAAGDGVGDAAQDITGAAIPVFDELPWELLMPYDLDKPCMKAGTMYPNMKEFRLAVRQYAINEEFELHLIKTDPERYIGCCKVDGCPWHIVGHKQPNQKTVMVIVLTDHHTCTSSSRRRTTTPTSKWVAAKAIPILRKNPGMGPKALHTRLVEDQKCTINYDTICKGRLKALDQLYGTWEESFHMLYRWRAKGLEKAVHTVFKHAEQREFFRHLMKNFMKRFGGDVHSHMYPAARAYRKEIWQMYMKEVIGSCSEVLPWLETYHPLKWMRSGFNPEIKCDYITNNIVEVFNNWIKDYKALPICDLADKYRVLYGSLE</sequence>
<evidence type="ECO:0000259" key="2">
    <source>
        <dbReference type="Pfam" id="PF03108"/>
    </source>
</evidence>
<reference evidence="3" key="3">
    <citation type="submission" date="2006-01" db="EMBL/GenBank/DDBJ databases">
        <authorList>
            <person name="Buell R."/>
        </authorList>
    </citation>
    <scope>NUCLEOTIDE SEQUENCE</scope>
</reference>
<proteinExistence type="predicted"/>
<feature type="compositionally biased region" description="Gly residues" evidence="1">
    <location>
        <begin position="118"/>
        <end position="129"/>
    </location>
</feature>
<accession>Q2QSJ6</accession>
<dbReference type="PANTHER" id="PTHR31973">
    <property type="entry name" value="POLYPROTEIN, PUTATIVE-RELATED"/>
    <property type="match status" value="1"/>
</dbReference>
<name>Q2QSJ6_ORYSJ</name>
<protein>
    <submittedName>
        <fullName evidence="3">Transposon protein, putative, Mutator sub-class</fullName>
    </submittedName>
</protein>